<feature type="transmembrane region" description="Helical" evidence="1">
    <location>
        <begin position="78"/>
        <end position="96"/>
    </location>
</feature>
<evidence type="ECO:0000313" key="3">
    <source>
        <dbReference type="Proteomes" id="UP000034531"/>
    </source>
</evidence>
<comment type="caution">
    <text evidence="2">The sequence shown here is derived from an EMBL/GenBank/DDBJ whole genome shotgun (WGS) entry which is preliminary data.</text>
</comment>
<feature type="transmembrane region" description="Helical" evidence="1">
    <location>
        <begin position="102"/>
        <end position="123"/>
    </location>
</feature>
<evidence type="ECO:0008006" key="4">
    <source>
        <dbReference type="Google" id="ProtNLM"/>
    </source>
</evidence>
<gene>
    <name evidence="2" type="ORF">UT84_C0003G0089</name>
</gene>
<protein>
    <recommendedName>
        <fullName evidence="4">Type II secretion system protein GspG C-terminal domain-containing protein</fullName>
    </recommendedName>
</protein>
<dbReference type="Proteomes" id="UP000034531">
    <property type="component" value="Unassembled WGS sequence"/>
</dbReference>
<accession>A0A0G0REJ5</accession>
<keyword evidence="1" id="KW-1133">Transmembrane helix</keyword>
<organism evidence="2 3">
    <name type="scientific">Candidatus Curtissbacteria bacterium GW2011_GWA1_40_16</name>
    <dbReference type="NCBI Taxonomy" id="1618405"/>
    <lineage>
        <taxon>Bacteria</taxon>
        <taxon>Candidatus Curtissiibacteriota</taxon>
    </lineage>
</organism>
<evidence type="ECO:0000313" key="2">
    <source>
        <dbReference type="EMBL" id="KKR51094.1"/>
    </source>
</evidence>
<sequence>MINMNPLSKFEFNPKAVVFTIILIILGIKIAEIGIVFLGLFPFFIILAIPLDATRFAPPDFLLPVLPNVSGLENSYKLAYTLPVLVGLMPVGFYLYGRFRYLIIVLILLFGIVVFTVNSAALLNSAHLKKEKYAKAGVTNADQLRETDLRRKLDVGKIGLALSSYYSKNRNYPKQLQDLVSEGFLESLPVPPDGSDSSFYPYERCLYGNNKVDAIVWTRLGKSGNDYVYRTSYGRAEDSRAGYTTCP</sequence>
<evidence type="ECO:0000256" key="1">
    <source>
        <dbReference type="SAM" id="Phobius"/>
    </source>
</evidence>
<name>A0A0G0REJ5_9BACT</name>
<feature type="transmembrane region" description="Helical" evidence="1">
    <location>
        <begin position="12"/>
        <end position="31"/>
    </location>
</feature>
<dbReference type="AlphaFoldDB" id="A0A0G0REJ5"/>
<reference evidence="2 3" key="1">
    <citation type="journal article" date="2015" name="Nature">
        <title>rRNA introns, odd ribosomes, and small enigmatic genomes across a large radiation of phyla.</title>
        <authorList>
            <person name="Brown C.T."/>
            <person name="Hug L.A."/>
            <person name="Thomas B.C."/>
            <person name="Sharon I."/>
            <person name="Castelle C.J."/>
            <person name="Singh A."/>
            <person name="Wilkins M.J."/>
            <person name="Williams K.H."/>
            <person name="Banfield J.F."/>
        </authorList>
    </citation>
    <scope>NUCLEOTIDE SEQUENCE [LARGE SCALE GENOMIC DNA]</scope>
</reference>
<dbReference type="EMBL" id="LBYI01000003">
    <property type="protein sequence ID" value="KKR51094.1"/>
    <property type="molecule type" value="Genomic_DNA"/>
</dbReference>
<keyword evidence="1" id="KW-0472">Membrane</keyword>
<proteinExistence type="predicted"/>
<keyword evidence="1" id="KW-0812">Transmembrane</keyword>